<dbReference type="Proteomes" id="UP000700334">
    <property type="component" value="Unassembled WGS sequence"/>
</dbReference>
<reference evidence="2" key="1">
    <citation type="journal article" date="2021" name="Evol. Appl.">
        <title>The genome of the Pyrenean desman and the effects of bottlenecks and inbreeding on the genomic landscape of an endangered species.</title>
        <authorList>
            <person name="Escoda L."/>
            <person name="Castresana J."/>
        </authorList>
    </citation>
    <scope>NUCLEOTIDE SEQUENCE</scope>
    <source>
        <strain evidence="2">IBE-C5619</strain>
    </source>
</reference>
<sequence length="177" mass="19041">AAGQIHDGHVGGGDTEGHAGMTLPTALAAPVEAGMMFWAAPRPSRHSFPEGPSTVFWVAVMACTSLAHSHTMRPSTMPKLSWMTLARGAKQLVVQEALLTILRELSYFSWFTPITNMGASAEGAEMMTLLAPPFRVVKTPVDSTTYSAPASPHLMLAGSRLQEDRTEVRDMGCYVPK</sequence>
<keyword evidence="3" id="KW-1185">Reference proteome</keyword>
<feature type="non-terminal residue" evidence="2">
    <location>
        <position position="1"/>
    </location>
</feature>
<dbReference type="AlphaFoldDB" id="A0A8J5ZX04"/>
<feature type="region of interest" description="Disordered" evidence="1">
    <location>
        <begin position="1"/>
        <end position="21"/>
    </location>
</feature>
<evidence type="ECO:0000313" key="2">
    <source>
        <dbReference type="EMBL" id="KAG8509191.1"/>
    </source>
</evidence>
<proteinExistence type="predicted"/>
<comment type="caution">
    <text evidence="2">The sequence shown here is derived from an EMBL/GenBank/DDBJ whole genome shotgun (WGS) entry which is preliminary data.</text>
</comment>
<accession>A0A8J5ZX04</accession>
<gene>
    <name evidence="2" type="ORF">J0S82_008134</name>
</gene>
<feature type="non-terminal residue" evidence="2">
    <location>
        <position position="177"/>
    </location>
</feature>
<dbReference type="EMBL" id="JAGFMF010011958">
    <property type="protein sequence ID" value="KAG8509191.1"/>
    <property type="molecule type" value="Genomic_DNA"/>
</dbReference>
<name>A0A8J5ZX04_GALPY</name>
<evidence type="ECO:0000256" key="1">
    <source>
        <dbReference type="SAM" id="MobiDB-lite"/>
    </source>
</evidence>
<organism evidence="2 3">
    <name type="scientific">Galemys pyrenaicus</name>
    <name type="common">Iberian desman</name>
    <name type="synonym">Pyrenean desman</name>
    <dbReference type="NCBI Taxonomy" id="202257"/>
    <lineage>
        <taxon>Eukaryota</taxon>
        <taxon>Metazoa</taxon>
        <taxon>Chordata</taxon>
        <taxon>Craniata</taxon>
        <taxon>Vertebrata</taxon>
        <taxon>Euteleostomi</taxon>
        <taxon>Mammalia</taxon>
        <taxon>Eutheria</taxon>
        <taxon>Laurasiatheria</taxon>
        <taxon>Eulipotyphla</taxon>
        <taxon>Talpidae</taxon>
        <taxon>Galemys</taxon>
    </lineage>
</organism>
<protein>
    <submittedName>
        <fullName evidence="2">Uncharacterized protein</fullName>
    </submittedName>
</protein>
<dbReference type="OrthoDB" id="9633429at2759"/>
<evidence type="ECO:0000313" key="3">
    <source>
        <dbReference type="Proteomes" id="UP000700334"/>
    </source>
</evidence>